<keyword evidence="2" id="KW-1133">Transmembrane helix</keyword>
<dbReference type="SUPFAM" id="SSF49313">
    <property type="entry name" value="Cadherin-like"/>
    <property type="match status" value="3"/>
</dbReference>
<protein>
    <recommendedName>
        <fullName evidence="4">Dystroglycan-type cadherin-like domain-containing protein</fullName>
    </recommendedName>
</protein>
<dbReference type="AlphaFoldDB" id="A0A9P9WR56"/>
<feature type="region of interest" description="Disordered" evidence="1">
    <location>
        <begin position="762"/>
        <end position="933"/>
    </location>
</feature>
<evidence type="ECO:0000313" key="6">
    <source>
        <dbReference type="Proteomes" id="UP000829685"/>
    </source>
</evidence>
<name>A0A9P9WR56_9PEZI</name>
<dbReference type="Pfam" id="PF05345">
    <property type="entry name" value="He_PIG"/>
    <property type="match status" value="2"/>
</dbReference>
<feature type="chain" id="PRO_5040515580" description="Dystroglycan-type cadherin-like domain-containing protein" evidence="3">
    <location>
        <begin position="21"/>
        <end position="1036"/>
    </location>
</feature>
<evidence type="ECO:0000256" key="3">
    <source>
        <dbReference type="SAM" id="SignalP"/>
    </source>
</evidence>
<proteinExistence type="predicted"/>
<feature type="compositionally biased region" description="Pro residues" evidence="1">
    <location>
        <begin position="955"/>
        <end position="967"/>
    </location>
</feature>
<comment type="caution">
    <text evidence="5">The sequence shown here is derived from an EMBL/GenBank/DDBJ whole genome shotgun (WGS) entry which is preliminary data.</text>
</comment>
<feature type="compositionally biased region" description="Polar residues" evidence="1">
    <location>
        <begin position="909"/>
        <end position="919"/>
    </location>
</feature>
<keyword evidence="2" id="KW-0472">Membrane</keyword>
<dbReference type="GO" id="GO:0005509">
    <property type="term" value="F:calcium ion binding"/>
    <property type="evidence" value="ECO:0007669"/>
    <property type="project" value="InterPro"/>
</dbReference>
<keyword evidence="2" id="KW-0812">Transmembrane</keyword>
<evidence type="ECO:0000256" key="1">
    <source>
        <dbReference type="SAM" id="MobiDB-lite"/>
    </source>
</evidence>
<feature type="compositionally biased region" description="Acidic residues" evidence="1">
    <location>
        <begin position="1005"/>
        <end position="1015"/>
    </location>
</feature>
<dbReference type="Proteomes" id="UP000829685">
    <property type="component" value="Unassembled WGS sequence"/>
</dbReference>
<feature type="region of interest" description="Disordered" evidence="1">
    <location>
        <begin position="714"/>
        <end position="742"/>
    </location>
</feature>
<dbReference type="Gene3D" id="2.60.40.10">
    <property type="entry name" value="Immunoglobulins"/>
    <property type="match status" value="3"/>
</dbReference>
<organism evidence="5 6">
    <name type="scientific">Neoarthrinium moseri</name>
    <dbReference type="NCBI Taxonomy" id="1658444"/>
    <lineage>
        <taxon>Eukaryota</taxon>
        <taxon>Fungi</taxon>
        <taxon>Dikarya</taxon>
        <taxon>Ascomycota</taxon>
        <taxon>Pezizomycotina</taxon>
        <taxon>Sordariomycetes</taxon>
        <taxon>Xylariomycetidae</taxon>
        <taxon>Amphisphaeriales</taxon>
        <taxon>Apiosporaceae</taxon>
        <taxon>Neoarthrinium</taxon>
    </lineage>
</organism>
<gene>
    <name evidence="5" type="ORF">JX265_004556</name>
</gene>
<feature type="region of interest" description="Disordered" evidence="1">
    <location>
        <begin position="430"/>
        <end position="452"/>
    </location>
</feature>
<evidence type="ECO:0000313" key="5">
    <source>
        <dbReference type="EMBL" id="KAI1875498.1"/>
    </source>
</evidence>
<feature type="compositionally biased region" description="Basic and acidic residues" evidence="1">
    <location>
        <begin position="772"/>
        <end position="783"/>
    </location>
</feature>
<dbReference type="InterPro" id="IPR015919">
    <property type="entry name" value="Cadherin-like_sf"/>
</dbReference>
<dbReference type="InterPro" id="IPR006644">
    <property type="entry name" value="Cadg"/>
</dbReference>
<dbReference type="EMBL" id="JAFIMR010000008">
    <property type="protein sequence ID" value="KAI1875498.1"/>
    <property type="molecule type" value="Genomic_DNA"/>
</dbReference>
<feature type="compositionally biased region" description="Low complexity" evidence="1">
    <location>
        <begin position="1021"/>
        <end position="1036"/>
    </location>
</feature>
<reference evidence="5" key="1">
    <citation type="submission" date="2021-03" db="EMBL/GenBank/DDBJ databases">
        <title>Revisited historic fungal species revealed as producer of novel bioactive compounds through whole genome sequencing and comparative genomics.</title>
        <authorList>
            <person name="Vignolle G.A."/>
            <person name="Hochenegger N."/>
            <person name="Mach R.L."/>
            <person name="Mach-Aigner A.R."/>
            <person name="Javad Rahimi M."/>
            <person name="Salim K.A."/>
            <person name="Chan C.M."/>
            <person name="Lim L.B.L."/>
            <person name="Cai F."/>
            <person name="Druzhinina I.S."/>
            <person name="U'Ren J.M."/>
            <person name="Derntl C."/>
        </authorList>
    </citation>
    <scope>NUCLEOTIDE SEQUENCE</scope>
    <source>
        <strain evidence="5">TUCIM 5799</strain>
    </source>
</reference>
<keyword evidence="6" id="KW-1185">Reference proteome</keyword>
<feature type="region of interest" description="Disordered" evidence="1">
    <location>
        <begin position="951"/>
        <end position="1036"/>
    </location>
</feature>
<dbReference type="InterPro" id="IPR013783">
    <property type="entry name" value="Ig-like_fold"/>
</dbReference>
<accession>A0A9P9WR56</accession>
<evidence type="ECO:0000256" key="2">
    <source>
        <dbReference type="SAM" id="Phobius"/>
    </source>
</evidence>
<dbReference type="GO" id="GO:0016020">
    <property type="term" value="C:membrane"/>
    <property type="evidence" value="ECO:0007669"/>
    <property type="project" value="InterPro"/>
</dbReference>
<feature type="compositionally biased region" description="Basic and acidic residues" evidence="1">
    <location>
        <begin position="722"/>
        <end position="731"/>
    </location>
</feature>
<feature type="compositionally biased region" description="Low complexity" evidence="1">
    <location>
        <begin position="880"/>
        <end position="892"/>
    </location>
</feature>
<sequence length="1036" mass="112251">MVAGWVLLSIILSCTQLIRSAPVDYFPINSQLPPVARISRPFSFVFSPLTFSSPDPISYTLVDPPSWLSIDSSDRRLFGTPEDQDIPSGEVVGIPISILAEDQSGSTTVNATLVVSRNPTPEVTIPLSEQITKFGRSSGPSSLSVKPSEQFRLTFDPRTFGETDLEYYGVSRDNTPLPSWLLFDPNSLSFSGNAPAFESLLQPPQKFDLKLIASDVVGFSSVLIPFSIIISVSELTVDSPVVILQARRGNAFRYSNLTQIIKLDGRPVAATNISSISTNNLPLWLNFDDRTWELSGMPTQSDSTSNVTVIIVDKFSNEVKVTLVIDIDTEIFRSDIHPLNVSAGTEVLVDIKPYLWNSSDVELKIYSGPKTSWVHFDASRLALLGTAPTSSSALDAEVNLKATSKTTQETESRRLLIHITAAQPRSLSRIPTAPTSIRTDSPPSQLPKDLDTQKTPNDTLLLAILLPLFLVFIILIVSLFCFRRRRRNRDHNHFIEVSAPIPGTFVKHDASSLEGAALHGLFDMGSRYREAASRSGSIGAAATSSRSKGSGISNLSLRNNLNLYVMPLKLARIRPAKATTKAHAQPFPASPSLSPGTQPDEGSLLSDTSIATEGNGIQGAMPALVMGRLSAANGETLRKSPALSVPMAQEPFSIQATPEVAYIAGGNSSGSDDELDKMSPICPSASSSMIQGLGIQPTGGSVLHGRNRRVSNAWKRGSPSRLLEEYKRKTDQSNSTDQTTRTSFLTAGAFEDPVTANIISRPTVVHIPSRPGDGRHGSRRVHESSPLFGGGSVVRSPKNFGVVTGTPPEPSPDELAQPPLTLASDTAKYRERDSPAKPTARNSLGIAYQDIISNDRESEDLMSPDRWPRPNMDGIATPGPSSRQPQLSSISSGPVPTTPIKSKRKMNPGATNESSPSTVSKRRNALSREERLRMSRAREQQALNSFKALMSHPDPAWPYPEPRPLPETPTRMPLADRPNESRSGGPASRTNVHRKLDKSTRGECTEADDSWEDVVPEPTPGGEFFGSSTGSFPVFI</sequence>
<feature type="compositionally biased region" description="Polar residues" evidence="1">
    <location>
        <begin position="433"/>
        <end position="443"/>
    </location>
</feature>
<feature type="region of interest" description="Disordered" evidence="1">
    <location>
        <begin position="577"/>
        <end position="603"/>
    </location>
</feature>
<feature type="signal peptide" evidence="3">
    <location>
        <begin position="1"/>
        <end position="20"/>
    </location>
</feature>
<feature type="transmembrane region" description="Helical" evidence="2">
    <location>
        <begin position="460"/>
        <end position="482"/>
    </location>
</feature>
<keyword evidence="3" id="KW-0732">Signal</keyword>
<feature type="domain" description="Dystroglycan-type cadherin-like" evidence="4">
    <location>
        <begin position="33"/>
        <end position="121"/>
    </location>
</feature>
<feature type="domain" description="Dystroglycan-type cadherin-like" evidence="4">
    <location>
        <begin position="122"/>
        <end position="237"/>
    </location>
</feature>
<evidence type="ECO:0000259" key="4">
    <source>
        <dbReference type="SMART" id="SM00736"/>
    </source>
</evidence>
<feature type="compositionally biased region" description="Polar residues" evidence="1">
    <location>
        <begin position="732"/>
        <end position="742"/>
    </location>
</feature>
<dbReference type="SMART" id="SM00736">
    <property type="entry name" value="CADG"/>
    <property type="match status" value="2"/>
</dbReference>